<accession>A0A1H3YK03</accession>
<dbReference type="AlphaFoldDB" id="A0A1H3YK03"/>
<dbReference type="RefSeq" id="WP_091396758.1">
    <property type="nucleotide sequence ID" value="NZ_FNQY01000008.1"/>
</dbReference>
<reference evidence="1 2" key="1">
    <citation type="submission" date="2016-10" db="EMBL/GenBank/DDBJ databases">
        <authorList>
            <person name="de Groot N.N."/>
        </authorList>
    </citation>
    <scope>NUCLEOTIDE SEQUENCE [LARGE SCALE GENOMIC DNA]</scope>
    <source>
        <strain evidence="1 2">Vu-144</strain>
    </source>
</reference>
<dbReference type="EMBL" id="FNQY01000008">
    <property type="protein sequence ID" value="SEA11896.1"/>
    <property type="molecule type" value="Genomic_DNA"/>
</dbReference>
<proteinExistence type="predicted"/>
<dbReference type="NCBIfam" id="NF047558">
    <property type="entry name" value="TPR_END_plus"/>
    <property type="match status" value="1"/>
</dbReference>
<organism evidence="1 2">
    <name type="scientific">Arachidicoccus rhizosphaerae</name>
    <dbReference type="NCBI Taxonomy" id="551991"/>
    <lineage>
        <taxon>Bacteria</taxon>
        <taxon>Pseudomonadati</taxon>
        <taxon>Bacteroidota</taxon>
        <taxon>Chitinophagia</taxon>
        <taxon>Chitinophagales</taxon>
        <taxon>Chitinophagaceae</taxon>
        <taxon>Arachidicoccus</taxon>
    </lineage>
</organism>
<protein>
    <submittedName>
        <fullName evidence="1">Uncharacterized protein</fullName>
    </submittedName>
</protein>
<dbReference type="OrthoDB" id="1164858at2"/>
<dbReference type="InterPro" id="IPR046732">
    <property type="entry name" value="DUF6624"/>
</dbReference>
<dbReference type="Pfam" id="PF20329">
    <property type="entry name" value="DUF6624"/>
    <property type="match status" value="1"/>
</dbReference>
<gene>
    <name evidence="1" type="ORF">SAMN05192529_108133</name>
</gene>
<evidence type="ECO:0000313" key="2">
    <source>
        <dbReference type="Proteomes" id="UP000199041"/>
    </source>
</evidence>
<dbReference type="Proteomes" id="UP000199041">
    <property type="component" value="Unassembled WGS sequence"/>
</dbReference>
<name>A0A1H3YK03_9BACT</name>
<keyword evidence="2" id="KW-1185">Reference proteome</keyword>
<evidence type="ECO:0000313" key="1">
    <source>
        <dbReference type="EMBL" id="SEA11896.1"/>
    </source>
</evidence>
<sequence>MSIQSFSLIILLLAINSSFGQMHHRTCDSSLYLIPTQVQSEYNQQNYLKAAKAAGCFWERCSEENIKNELVYITVYNTACCWSLLNEKDSAFKQLNYVIKDDLFLPLFREMQSDDDFLNLHTDERWHDLIKKGDSLFGDFSKSIDSGLVRILEKIRYNDQKYRSEVVQLNQQKADESTIKKVWRNATIQDSVDMIKIEEIIEKYGWPGPRLVGFDGNKTVFLVVQHAPLKVQLKYLPVMKKAVQDNLASSGDLAFLVDRVRLRQKKKQLYGTQLNSDFSKAFPIQDSGTVDCRRFKVGLVTLDRYIHNW</sequence>
<dbReference type="STRING" id="551991.SAMN05192529_108133"/>